<dbReference type="PANTHER" id="PTHR22937">
    <property type="entry name" value="E3 UBIQUITIN-PROTEIN LIGASE RNF165"/>
    <property type="match status" value="1"/>
</dbReference>
<comment type="catalytic activity">
    <reaction evidence="1">
        <text>S-ubiquitinyl-[E2 ubiquitin-conjugating enzyme]-L-cysteine + [acceptor protein]-L-lysine = [E2 ubiquitin-conjugating enzyme]-L-cysteine + N(6)-ubiquitinyl-[acceptor protein]-L-lysine.</text>
        <dbReference type="EC" id="2.3.2.27"/>
    </reaction>
</comment>
<feature type="region of interest" description="Disordered" evidence="9">
    <location>
        <begin position="1"/>
        <end position="136"/>
    </location>
</feature>
<feature type="compositionally biased region" description="Basic residues" evidence="9">
    <location>
        <begin position="119"/>
        <end position="130"/>
    </location>
</feature>
<dbReference type="GO" id="GO:0061630">
    <property type="term" value="F:ubiquitin protein ligase activity"/>
    <property type="evidence" value="ECO:0007669"/>
    <property type="project" value="UniProtKB-EC"/>
</dbReference>
<keyword evidence="5 8" id="KW-0863">Zinc-finger</keyword>
<dbReference type="EC" id="2.3.2.27" evidence="2"/>
<accession>A0A1Y1HYH6</accession>
<dbReference type="GO" id="GO:0008270">
    <property type="term" value="F:zinc ion binding"/>
    <property type="evidence" value="ECO:0007669"/>
    <property type="project" value="UniProtKB-KW"/>
</dbReference>
<dbReference type="PANTHER" id="PTHR22937:SF65">
    <property type="entry name" value="E3 UBIQUITIN-PROTEIN LIGASE ARK2C"/>
    <property type="match status" value="1"/>
</dbReference>
<dbReference type="PROSITE" id="PS50089">
    <property type="entry name" value="ZF_RING_2"/>
    <property type="match status" value="1"/>
</dbReference>
<dbReference type="InterPro" id="IPR045191">
    <property type="entry name" value="MBR1/2-like"/>
</dbReference>
<name>A0A1Y1HYH6_KLENI</name>
<evidence type="ECO:0000256" key="1">
    <source>
        <dbReference type="ARBA" id="ARBA00000900"/>
    </source>
</evidence>
<evidence type="ECO:0000256" key="8">
    <source>
        <dbReference type="PROSITE-ProRule" id="PRU00175"/>
    </source>
</evidence>
<dbReference type="Pfam" id="PF13639">
    <property type="entry name" value="zf-RING_2"/>
    <property type="match status" value="1"/>
</dbReference>
<evidence type="ECO:0000256" key="2">
    <source>
        <dbReference type="ARBA" id="ARBA00012483"/>
    </source>
</evidence>
<dbReference type="OrthoDB" id="4348522at2759"/>
<sequence length="301" mass="32177">MSSNAGKQKGQSKPRPIEGQRGQTDRDSVERCSGKGHDSSRRKSSNNQRAPENSPRTRGSPHSAPNQNKTPPERGRSKGSSSAGPSSRSGSLGRSPQDGGGVGPGPAALGKSPPTRGTPGRRRGAPKGHRLTADDWEDADEEIRDYFAGHGHQSRGSSRRGRWEQRQEELELEMALALSLSVNHAPEGGEPRAPGTARTHELTYERLTTLEDVKVTATAGAVAALPSTVFGGSAHSSPMKATTTSAGHEMCTICQHEYGVGDDLVVLPCGHRFHPQCGSEWLLNYSRRCPVCKTDISDEFA</sequence>
<proteinExistence type="predicted"/>
<evidence type="ECO:0000256" key="3">
    <source>
        <dbReference type="ARBA" id="ARBA00022679"/>
    </source>
</evidence>
<keyword evidence="12" id="KW-1185">Reference proteome</keyword>
<evidence type="ECO:0000256" key="5">
    <source>
        <dbReference type="ARBA" id="ARBA00022771"/>
    </source>
</evidence>
<feature type="compositionally biased region" description="Polar residues" evidence="9">
    <location>
        <begin position="45"/>
        <end position="57"/>
    </location>
</feature>
<dbReference type="SMART" id="SM00184">
    <property type="entry name" value="RING"/>
    <property type="match status" value="1"/>
</dbReference>
<keyword evidence="6" id="KW-0833">Ubl conjugation pathway</keyword>
<feature type="compositionally biased region" description="Low complexity" evidence="9">
    <location>
        <begin position="78"/>
        <end position="95"/>
    </location>
</feature>
<dbReference type="CDD" id="cd16448">
    <property type="entry name" value="RING-H2"/>
    <property type="match status" value="1"/>
</dbReference>
<feature type="compositionally biased region" description="Polar residues" evidence="9">
    <location>
        <begin position="1"/>
        <end position="11"/>
    </location>
</feature>
<gene>
    <name evidence="11" type="ORF">KFL_001580180</name>
</gene>
<evidence type="ECO:0000313" key="11">
    <source>
        <dbReference type="EMBL" id="GAQ83704.1"/>
    </source>
</evidence>
<evidence type="ECO:0000259" key="10">
    <source>
        <dbReference type="PROSITE" id="PS50089"/>
    </source>
</evidence>
<keyword evidence="7" id="KW-0862">Zinc</keyword>
<dbReference type="Proteomes" id="UP000054558">
    <property type="component" value="Unassembled WGS sequence"/>
</dbReference>
<feature type="compositionally biased region" description="Basic and acidic residues" evidence="9">
    <location>
        <begin position="15"/>
        <end position="41"/>
    </location>
</feature>
<evidence type="ECO:0000256" key="6">
    <source>
        <dbReference type="ARBA" id="ARBA00022786"/>
    </source>
</evidence>
<reference evidence="11 12" key="1">
    <citation type="journal article" date="2014" name="Nat. Commun.">
        <title>Klebsormidium flaccidum genome reveals primary factors for plant terrestrial adaptation.</title>
        <authorList>
            <person name="Hori K."/>
            <person name="Maruyama F."/>
            <person name="Fujisawa T."/>
            <person name="Togashi T."/>
            <person name="Yamamoto N."/>
            <person name="Seo M."/>
            <person name="Sato S."/>
            <person name="Yamada T."/>
            <person name="Mori H."/>
            <person name="Tajima N."/>
            <person name="Moriyama T."/>
            <person name="Ikeuchi M."/>
            <person name="Watanabe M."/>
            <person name="Wada H."/>
            <person name="Kobayashi K."/>
            <person name="Saito M."/>
            <person name="Masuda T."/>
            <person name="Sasaki-Sekimoto Y."/>
            <person name="Mashiguchi K."/>
            <person name="Awai K."/>
            <person name="Shimojima M."/>
            <person name="Masuda S."/>
            <person name="Iwai M."/>
            <person name="Nobusawa T."/>
            <person name="Narise T."/>
            <person name="Kondo S."/>
            <person name="Saito H."/>
            <person name="Sato R."/>
            <person name="Murakawa M."/>
            <person name="Ihara Y."/>
            <person name="Oshima-Yamada Y."/>
            <person name="Ohtaka K."/>
            <person name="Satoh M."/>
            <person name="Sonobe K."/>
            <person name="Ishii M."/>
            <person name="Ohtani R."/>
            <person name="Kanamori-Sato M."/>
            <person name="Honoki R."/>
            <person name="Miyazaki D."/>
            <person name="Mochizuki H."/>
            <person name="Umetsu J."/>
            <person name="Higashi K."/>
            <person name="Shibata D."/>
            <person name="Kamiya Y."/>
            <person name="Sato N."/>
            <person name="Nakamura Y."/>
            <person name="Tabata S."/>
            <person name="Ida S."/>
            <person name="Kurokawa K."/>
            <person name="Ohta H."/>
        </authorList>
    </citation>
    <scope>NUCLEOTIDE SEQUENCE [LARGE SCALE GENOMIC DNA]</scope>
    <source>
        <strain evidence="11 12">NIES-2285</strain>
    </source>
</reference>
<feature type="compositionally biased region" description="Low complexity" evidence="9">
    <location>
        <begin position="105"/>
        <end position="118"/>
    </location>
</feature>
<evidence type="ECO:0000313" key="12">
    <source>
        <dbReference type="Proteomes" id="UP000054558"/>
    </source>
</evidence>
<dbReference type="EMBL" id="DF237107">
    <property type="protein sequence ID" value="GAQ83704.1"/>
    <property type="molecule type" value="Genomic_DNA"/>
</dbReference>
<keyword evidence="4" id="KW-0479">Metal-binding</keyword>
<keyword evidence="3" id="KW-0808">Transferase</keyword>
<dbReference type="Gene3D" id="3.30.40.10">
    <property type="entry name" value="Zinc/RING finger domain, C3HC4 (zinc finger)"/>
    <property type="match status" value="1"/>
</dbReference>
<organism evidence="11 12">
    <name type="scientific">Klebsormidium nitens</name>
    <name type="common">Green alga</name>
    <name type="synonym">Ulothrix nitens</name>
    <dbReference type="NCBI Taxonomy" id="105231"/>
    <lineage>
        <taxon>Eukaryota</taxon>
        <taxon>Viridiplantae</taxon>
        <taxon>Streptophyta</taxon>
        <taxon>Klebsormidiophyceae</taxon>
        <taxon>Klebsormidiales</taxon>
        <taxon>Klebsormidiaceae</taxon>
        <taxon>Klebsormidium</taxon>
    </lineage>
</organism>
<dbReference type="OMA" id="LIVDMTY"/>
<dbReference type="AlphaFoldDB" id="A0A1Y1HYH6"/>
<dbReference type="STRING" id="105231.A0A1Y1HYH6"/>
<dbReference type="SUPFAM" id="SSF57850">
    <property type="entry name" value="RING/U-box"/>
    <property type="match status" value="1"/>
</dbReference>
<evidence type="ECO:0000256" key="7">
    <source>
        <dbReference type="ARBA" id="ARBA00022833"/>
    </source>
</evidence>
<evidence type="ECO:0000256" key="4">
    <source>
        <dbReference type="ARBA" id="ARBA00022723"/>
    </source>
</evidence>
<dbReference type="InterPro" id="IPR013083">
    <property type="entry name" value="Znf_RING/FYVE/PHD"/>
</dbReference>
<protein>
    <recommendedName>
        <fullName evidence="2">RING-type E3 ubiquitin transferase</fullName>
        <ecNumber evidence="2">2.3.2.27</ecNumber>
    </recommendedName>
</protein>
<dbReference type="InterPro" id="IPR001841">
    <property type="entry name" value="Znf_RING"/>
</dbReference>
<feature type="domain" description="RING-type" evidence="10">
    <location>
        <begin position="251"/>
        <end position="293"/>
    </location>
</feature>
<evidence type="ECO:0000256" key="9">
    <source>
        <dbReference type="SAM" id="MobiDB-lite"/>
    </source>
</evidence>